<evidence type="ECO:0000256" key="1">
    <source>
        <dbReference type="SAM" id="SignalP"/>
    </source>
</evidence>
<dbReference type="OrthoDB" id="4175348at2759"/>
<keyword evidence="1" id="KW-0732">Signal</keyword>
<comment type="caution">
    <text evidence="2">The sequence shown here is derived from an EMBL/GenBank/DDBJ whole genome shotgun (WGS) entry which is preliminary data.</text>
</comment>
<feature type="signal peptide" evidence="1">
    <location>
        <begin position="1"/>
        <end position="20"/>
    </location>
</feature>
<protein>
    <recommendedName>
        <fullName evidence="4">Ecp2 effector protein domain-containing protein</fullName>
    </recommendedName>
</protein>
<feature type="chain" id="PRO_5002545722" description="Ecp2 effector protein domain-containing protein" evidence="1">
    <location>
        <begin position="21"/>
        <end position="195"/>
    </location>
</feature>
<evidence type="ECO:0000313" key="2">
    <source>
        <dbReference type="EMBL" id="KKZ60889.1"/>
    </source>
</evidence>
<evidence type="ECO:0008006" key="4">
    <source>
        <dbReference type="Google" id="ProtNLM"/>
    </source>
</evidence>
<dbReference type="AlphaFoldDB" id="A0A0G2IYV0"/>
<accession>A0A0G2IYV0</accession>
<proteinExistence type="predicted"/>
<dbReference type="EMBL" id="LCZI01001403">
    <property type="protein sequence ID" value="KKZ60889.1"/>
    <property type="molecule type" value="Genomic_DNA"/>
</dbReference>
<reference evidence="3" key="1">
    <citation type="journal article" date="2015" name="PLoS Genet.">
        <title>The dynamic genome and transcriptome of the human fungal pathogen Blastomyces and close relative Emmonsia.</title>
        <authorList>
            <person name="Munoz J.F."/>
            <person name="Gauthier G.M."/>
            <person name="Desjardins C.A."/>
            <person name="Gallo J.E."/>
            <person name="Holder J."/>
            <person name="Sullivan T.D."/>
            <person name="Marty A.J."/>
            <person name="Carmen J.C."/>
            <person name="Chen Z."/>
            <person name="Ding L."/>
            <person name="Gujja S."/>
            <person name="Magrini V."/>
            <person name="Misas E."/>
            <person name="Mitreva M."/>
            <person name="Priest M."/>
            <person name="Saif S."/>
            <person name="Whiston E.A."/>
            <person name="Young S."/>
            <person name="Zeng Q."/>
            <person name="Goldman W.E."/>
            <person name="Mardis E.R."/>
            <person name="Taylor J.W."/>
            <person name="McEwen J.G."/>
            <person name="Clay O.K."/>
            <person name="Klein B.S."/>
            <person name="Cuomo C.A."/>
        </authorList>
    </citation>
    <scope>NUCLEOTIDE SEQUENCE [LARGE SCALE GENOMIC DNA]</scope>
    <source>
        <strain evidence="3">UAMH 3008</strain>
    </source>
</reference>
<evidence type="ECO:0000313" key="3">
    <source>
        <dbReference type="Proteomes" id="UP000034164"/>
    </source>
</evidence>
<dbReference type="VEuPathDB" id="FungiDB:EMCG_00650"/>
<sequence>MKFLSLALASLAGLLTSTLAVPSPLPKPEMNAAETVPSIFDATEHKLSPRTIPECFDNPKHQWAADGRRPIGEVGKGYDLGNKNIYDVAKKFCYESAGHQFGKHYEWVGKDYWFKNAWKTFPIPFVPVSIQVLSYTKPGRIDGKLCTDLTTRLISECIAKGRPSKLDHFRGGEIRHNGWTYIIFCNADYCYGKAK</sequence>
<gene>
    <name evidence="2" type="ORF">EMCG_00650</name>
</gene>
<organism evidence="2 3">
    <name type="scientific">[Emmonsia] crescens</name>
    <dbReference type="NCBI Taxonomy" id="73230"/>
    <lineage>
        <taxon>Eukaryota</taxon>
        <taxon>Fungi</taxon>
        <taxon>Dikarya</taxon>
        <taxon>Ascomycota</taxon>
        <taxon>Pezizomycotina</taxon>
        <taxon>Eurotiomycetes</taxon>
        <taxon>Eurotiomycetidae</taxon>
        <taxon>Onygenales</taxon>
        <taxon>Ajellomycetaceae</taxon>
        <taxon>Emergomyces</taxon>
    </lineage>
</organism>
<dbReference type="Proteomes" id="UP000034164">
    <property type="component" value="Unassembled WGS sequence"/>
</dbReference>
<name>A0A0G2IYV0_9EURO</name>